<dbReference type="AlphaFoldDB" id="A0A507SYL6"/>
<feature type="signal peptide" evidence="1">
    <location>
        <begin position="1"/>
        <end position="26"/>
    </location>
</feature>
<evidence type="ECO:0008006" key="4">
    <source>
        <dbReference type="Google" id="ProtNLM"/>
    </source>
</evidence>
<gene>
    <name evidence="2" type="ORF">E1I18_00325</name>
</gene>
<evidence type="ECO:0000256" key="1">
    <source>
        <dbReference type="SAM" id="SignalP"/>
    </source>
</evidence>
<reference evidence="2 3" key="1">
    <citation type="submission" date="2019-03" db="EMBL/GenBank/DDBJ databases">
        <title>Characterization of a novel Mycoplasma cynos real-time PCR assay.</title>
        <authorList>
            <person name="Tallmadge R.L."/>
            <person name="Mitchell P.K."/>
            <person name="Goodman L."/>
        </authorList>
    </citation>
    <scope>NUCLEOTIDE SEQUENCE [LARGE SCALE GENOMIC DNA]</scope>
    <source>
        <strain evidence="2 3">1642</strain>
    </source>
</reference>
<keyword evidence="3" id="KW-1185">Reference proteome</keyword>
<dbReference type="RefSeq" id="WP_141483620.1">
    <property type="nucleotide sequence ID" value="NZ_SMDN01000001.1"/>
</dbReference>
<comment type="caution">
    <text evidence="2">The sequence shown here is derived from an EMBL/GenBank/DDBJ whole genome shotgun (WGS) entry which is preliminary data.</text>
</comment>
<dbReference type="OrthoDB" id="9855641at2"/>
<keyword evidence="1" id="KW-0732">Signal</keyword>
<dbReference type="Proteomes" id="UP000320801">
    <property type="component" value="Unassembled WGS sequence"/>
</dbReference>
<sequence>MLNKKMRTFLLLTAASGLLTPAICVSCDNRDANQMFNDYKKALHDAQLLYNEYQKKYDSTAKNNDVDYLLKDFFLDDLLLYKNHEDSIKKNSLSPSATNLLSLRVINIFKIIDSLDNNTHQHSDFDNQYNQIKNNLETINKTIEENYKNNKIRTTFKEVISELVSEYEQKLMMIKKAGSNELLNYIKDDIESLKKFCVDADITKKVENAWANINDYNSISLLYSNELKNYKNLIDQKYDIANFFENTKYEELKDLHKGPSAQNADANVEFTHFKNIDFNYILLLWEQYLLINKNKFNDVLINDKELNKEKVNETKLNELINRLNLQRYKDILDNAKDYRQLASFIYYVGPQSSENIKQLGLLDRLYFHTSNFSKTNNLFKNWENKIKNLKIISYKDNFKSEIPYLFRKSYEQSIWKNTFKSLSKSYTLPNDWDNFVIVL</sequence>
<proteinExistence type="predicted"/>
<evidence type="ECO:0000313" key="2">
    <source>
        <dbReference type="EMBL" id="TQC54208.1"/>
    </source>
</evidence>
<name>A0A507SYL6_9BACT</name>
<feature type="chain" id="PRO_5021275408" description="Lipoprotein" evidence="1">
    <location>
        <begin position="27"/>
        <end position="439"/>
    </location>
</feature>
<dbReference type="EMBL" id="SMDN01000001">
    <property type="protein sequence ID" value="TQC54208.1"/>
    <property type="molecule type" value="Genomic_DNA"/>
</dbReference>
<organism evidence="2 3">
    <name type="scientific">Mycoplasmopsis mucosicanis</name>
    <dbReference type="NCBI Taxonomy" id="458208"/>
    <lineage>
        <taxon>Bacteria</taxon>
        <taxon>Bacillati</taxon>
        <taxon>Mycoplasmatota</taxon>
        <taxon>Mycoplasmoidales</taxon>
        <taxon>Metamycoplasmataceae</taxon>
        <taxon>Mycoplasmopsis</taxon>
    </lineage>
</organism>
<protein>
    <recommendedName>
        <fullName evidence="4">Lipoprotein</fullName>
    </recommendedName>
</protein>
<evidence type="ECO:0000313" key="3">
    <source>
        <dbReference type="Proteomes" id="UP000320801"/>
    </source>
</evidence>
<accession>A0A507SYL6</accession>